<name>A0A1D6J0A1_MAIZE</name>
<evidence type="ECO:0000256" key="1">
    <source>
        <dbReference type="ARBA" id="ARBA00004141"/>
    </source>
</evidence>
<evidence type="ECO:0000256" key="4">
    <source>
        <dbReference type="ARBA" id="ARBA00023136"/>
    </source>
</evidence>
<dbReference type="GO" id="GO:0022857">
    <property type="term" value="F:transmembrane transporter activity"/>
    <property type="evidence" value="ECO:0007669"/>
    <property type="project" value="InterPro"/>
</dbReference>
<keyword evidence="3" id="KW-1133">Transmembrane helix</keyword>
<evidence type="ECO:0000313" key="5">
    <source>
        <dbReference type="EMBL" id="AQK41518.1"/>
    </source>
</evidence>
<dbReference type="InterPro" id="IPR036259">
    <property type="entry name" value="MFS_trans_sf"/>
</dbReference>
<dbReference type="SUPFAM" id="SSF103473">
    <property type="entry name" value="MFS general substrate transporter"/>
    <property type="match status" value="1"/>
</dbReference>
<dbReference type="Gene3D" id="1.20.1250.20">
    <property type="entry name" value="MFS general substrate transporter like domains"/>
    <property type="match status" value="1"/>
</dbReference>
<dbReference type="AlphaFoldDB" id="A0A1D6J0A1"/>
<protein>
    <submittedName>
        <fullName evidence="5">Putative glycerol-3-phosphate transporter 1</fullName>
    </submittedName>
</protein>
<proteinExistence type="predicted"/>
<accession>A0A1D6J0A1</accession>
<dbReference type="PANTHER" id="PTHR43184:SF4">
    <property type="entry name" value="OS08G0156600 PROTEIN"/>
    <property type="match status" value="1"/>
</dbReference>
<sequence length="115" mass="12317">MVGTAVFTALFGAGYWLNVHSFYYFLVVQMVSGLFQSVGWPSVVAVVGNWFGKSKRGLIMGVWNAHTSIGNIAGSLLAAFLLETKLVCAELQGKTPTSASKDVADAQGTYYSDEV</sequence>
<dbReference type="EMBL" id="CM000786">
    <property type="protein sequence ID" value="AQK41518.1"/>
    <property type="molecule type" value="Genomic_DNA"/>
</dbReference>
<dbReference type="GO" id="GO:0016020">
    <property type="term" value="C:membrane"/>
    <property type="evidence" value="ECO:0007669"/>
    <property type="project" value="UniProtKB-SubCell"/>
</dbReference>
<evidence type="ECO:0000256" key="3">
    <source>
        <dbReference type="ARBA" id="ARBA00022989"/>
    </source>
</evidence>
<reference evidence="5" key="1">
    <citation type="submission" date="2015-12" db="EMBL/GenBank/DDBJ databases">
        <title>Update maize B73 reference genome by single molecule sequencing technologies.</title>
        <authorList>
            <consortium name="Maize Genome Sequencing Project"/>
            <person name="Ware D."/>
        </authorList>
    </citation>
    <scope>NUCLEOTIDE SEQUENCE</scope>
    <source>
        <tissue evidence="5">Seedling</tissue>
    </source>
</reference>
<dbReference type="PANTHER" id="PTHR43184">
    <property type="entry name" value="MAJOR FACILITATOR SUPERFAMILY TRANSPORTER 16, ISOFORM B"/>
    <property type="match status" value="1"/>
</dbReference>
<comment type="subcellular location">
    <subcellularLocation>
        <location evidence="1">Membrane</location>
        <topology evidence="1">Multi-pass membrane protein</topology>
    </subcellularLocation>
</comment>
<organism evidence="5">
    <name type="scientific">Zea mays</name>
    <name type="common">Maize</name>
    <dbReference type="NCBI Taxonomy" id="4577"/>
    <lineage>
        <taxon>Eukaryota</taxon>
        <taxon>Viridiplantae</taxon>
        <taxon>Streptophyta</taxon>
        <taxon>Embryophyta</taxon>
        <taxon>Tracheophyta</taxon>
        <taxon>Spermatophyta</taxon>
        <taxon>Magnoliopsida</taxon>
        <taxon>Liliopsida</taxon>
        <taxon>Poales</taxon>
        <taxon>Poaceae</taxon>
        <taxon>PACMAD clade</taxon>
        <taxon>Panicoideae</taxon>
        <taxon>Andropogonodae</taxon>
        <taxon>Andropogoneae</taxon>
        <taxon>Tripsacinae</taxon>
        <taxon>Zea</taxon>
    </lineage>
</organism>
<gene>
    <name evidence="5" type="ORF">ZEAMMB73_Zm00001d024572</name>
</gene>
<keyword evidence="2" id="KW-0812">Transmembrane</keyword>
<dbReference type="Pfam" id="PF07690">
    <property type="entry name" value="MFS_1"/>
    <property type="match status" value="1"/>
</dbReference>
<evidence type="ECO:0000256" key="2">
    <source>
        <dbReference type="ARBA" id="ARBA00022692"/>
    </source>
</evidence>
<keyword evidence="4" id="KW-0472">Membrane</keyword>
<dbReference type="InterPro" id="IPR011701">
    <property type="entry name" value="MFS"/>
</dbReference>